<sequence>MFLLGVASAAPEDAGLPGLAGGLCLLVWIVRRSAAIGAAPASASAVTPPDCAAVQGLEQLDQRMRRQLGHAVDLSGTASLRMIGQVNGLRQSSGQLMNYLDTARVQSVQMQDEIERNGSIVAELAAFVQQLPQQIEQERRYLEQLVSEVRGLSAITDTIRGMARQTEILAINAAIAAAQAGEAGRAFAVLAGEVRRLALQSSTAAESIGQSIHQLVETVQRRSQGDFAQQMVHNEHESARLLALTDKLDEGYLDMRQFYAMLLTAITEHNVALDRDIGELLDAAQYHDVFKQIVDRLNPFFDRRHDLLAELVGQLRRGARDTAAVEARALQLAHEYAEAEAAHGDGGPAAAGGANPSLPRIELF</sequence>
<dbReference type="GO" id="GO:0006935">
    <property type="term" value="P:chemotaxis"/>
    <property type="evidence" value="ECO:0007669"/>
    <property type="project" value="UniProtKB-KW"/>
</dbReference>
<evidence type="ECO:0000313" key="7">
    <source>
        <dbReference type="Proteomes" id="UP000247811"/>
    </source>
</evidence>
<name>A0A318GX83_9BURK</name>
<gene>
    <name evidence="6" type="ORF">C7444_11442</name>
</gene>
<dbReference type="GO" id="GO:0004888">
    <property type="term" value="F:transmembrane signaling receptor activity"/>
    <property type="evidence" value="ECO:0007669"/>
    <property type="project" value="TreeGrafter"/>
</dbReference>
<dbReference type="Proteomes" id="UP000247811">
    <property type="component" value="Unassembled WGS sequence"/>
</dbReference>
<keyword evidence="7" id="KW-1185">Reference proteome</keyword>
<comment type="caution">
    <text evidence="6">The sequence shown here is derived from an EMBL/GenBank/DDBJ whole genome shotgun (WGS) entry which is preliminary data.</text>
</comment>
<evidence type="ECO:0000256" key="4">
    <source>
        <dbReference type="SAM" id="MobiDB-lite"/>
    </source>
</evidence>
<dbReference type="PANTHER" id="PTHR43531:SF11">
    <property type="entry name" value="METHYL-ACCEPTING CHEMOTAXIS PROTEIN 3"/>
    <property type="match status" value="1"/>
</dbReference>
<dbReference type="GO" id="GO:0005886">
    <property type="term" value="C:plasma membrane"/>
    <property type="evidence" value="ECO:0007669"/>
    <property type="project" value="TreeGrafter"/>
</dbReference>
<dbReference type="GO" id="GO:0007165">
    <property type="term" value="P:signal transduction"/>
    <property type="evidence" value="ECO:0007669"/>
    <property type="project" value="UniProtKB-KW"/>
</dbReference>
<dbReference type="PROSITE" id="PS50111">
    <property type="entry name" value="CHEMOTAXIS_TRANSDUC_2"/>
    <property type="match status" value="1"/>
</dbReference>
<proteinExistence type="inferred from homology"/>
<dbReference type="InterPro" id="IPR004089">
    <property type="entry name" value="MCPsignal_dom"/>
</dbReference>
<reference evidence="6 7" key="1">
    <citation type="submission" date="2018-05" db="EMBL/GenBank/DDBJ databases">
        <title>Genomic Encyclopedia of Type Strains, Phase IV (KMG-IV): sequencing the most valuable type-strain genomes for metagenomic binning, comparative biology and taxonomic classification.</title>
        <authorList>
            <person name="Goeker M."/>
        </authorList>
    </citation>
    <scope>NUCLEOTIDE SEQUENCE [LARGE SCALE GENOMIC DNA]</scope>
    <source>
        <strain evidence="6 7">DSM 566</strain>
    </source>
</reference>
<evidence type="ECO:0000259" key="5">
    <source>
        <dbReference type="PROSITE" id="PS50111"/>
    </source>
</evidence>
<comment type="similarity">
    <text evidence="2">Belongs to the methyl-accepting chemotaxis (MCP) protein family.</text>
</comment>
<keyword evidence="1" id="KW-0145">Chemotaxis</keyword>
<protein>
    <submittedName>
        <fullName evidence="6">Methyl-accepting chemotaxis protein</fullName>
    </submittedName>
</protein>
<dbReference type="Pfam" id="PF00015">
    <property type="entry name" value="MCPsignal"/>
    <property type="match status" value="1"/>
</dbReference>
<feature type="domain" description="Methyl-accepting transducer" evidence="5">
    <location>
        <begin position="85"/>
        <end position="220"/>
    </location>
</feature>
<evidence type="ECO:0000256" key="3">
    <source>
        <dbReference type="PROSITE-ProRule" id="PRU00284"/>
    </source>
</evidence>
<dbReference type="PANTHER" id="PTHR43531">
    <property type="entry name" value="PROTEIN ICFG"/>
    <property type="match status" value="1"/>
</dbReference>
<feature type="region of interest" description="Disordered" evidence="4">
    <location>
        <begin position="341"/>
        <end position="364"/>
    </location>
</feature>
<evidence type="ECO:0000313" key="6">
    <source>
        <dbReference type="EMBL" id="PXW94343.1"/>
    </source>
</evidence>
<dbReference type="SUPFAM" id="SSF58104">
    <property type="entry name" value="Methyl-accepting chemotaxis protein (MCP) signaling domain"/>
    <property type="match status" value="1"/>
</dbReference>
<dbReference type="InterPro" id="IPR051310">
    <property type="entry name" value="MCP_chemotaxis"/>
</dbReference>
<dbReference type="Gene3D" id="1.10.287.950">
    <property type="entry name" value="Methyl-accepting chemotaxis protein"/>
    <property type="match status" value="1"/>
</dbReference>
<dbReference type="EMBL" id="QJJS01000014">
    <property type="protein sequence ID" value="PXW94343.1"/>
    <property type="molecule type" value="Genomic_DNA"/>
</dbReference>
<keyword evidence="3" id="KW-0807">Transducer</keyword>
<accession>A0A318GX83</accession>
<evidence type="ECO:0000256" key="1">
    <source>
        <dbReference type="ARBA" id="ARBA00022500"/>
    </source>
</evidence>
<evidence type="ECO:0000256" key="2">
    <source>
        <dbReference type="ARBA" id="ARBA00029447"/>
    </source>
</evidence>
<dbReference type="SMART" id="SM00283">
    <property type="entry name" value="MA"/>
    <property type="match status" value="1"/>
</dbReference>
<organism evidence="6 7">
    <name type="scientific">Sphaerotilus hippei</name>
    <dbReference type="NCBI Taxonomy" id="744406"/>
    <lineage>
        <taxon>Bacteria</taxon>
        <taxon>Pseudomonadati</taxon>
        <taxon>Pseudomonadota</taxon>
        <taxon>Betaproteobacteria</taxon>
        <taxon>Burkholderiales</taxon>
        <taxon>Sphaerotilaceae</taxon>
        <taxon>Sphaerotilus</taxon>
    </lineage>
</organism>
<dbReference type="AlphaFoldDB" id="A0A318GX83"/>